<organism evidence="22 23">
    <name type="scientific">Rhizobium halophytocola</name>
    <dbReference type="NCBI Taxonomy" id="735519"/>
    <lineage>
        <taxon>Bacteria</taxon>
        <taxon>Pseudomonadati</taxon>
        <taxon>Pseudomonadota</taxon>
        <taxon>Alphaproteobacteria</taxon>
        <taxon>Hyphomicrobiales</taxon>
        <taxon>Rhizobiaceae</taxon>
        <taxon>Rhizobium/Agrobacterium group</taxon>
        <taxon>Rhizobium</taxon>
    </lineage>
</organism>
<comment type="function">
    <text evidence="18">Catalyzes the epimerization of the S- and R-forms of NAD(P)HX, a damaged form of NAD(P)H that is a result of enzymatic or heat-dependent hydration. This is a prerequisite for the S-specific NAD(P)H-hydrate dehydratase to allow the repair of both epimers of NAD(P)HX.</text>
</comment>
<comment type="catalytic activity">
    <reaction evidence="15 17 19">
        <text>(6S)-NADHX + ADP = AMP + phosphate + NADH + H(+)</text>
        <dbReference type="Rhea" id="RHEA:32223"/>
        <dbReference type="ChEBI" id="CHEBI:15378"/>
        <dbReference type="ChEBI" id="CHEBI:43474"/>
        <dbReference type="ChEBI" id="CHEBI:57945"/>
        <dbReference type="ChEBI" id="CHEBI:64074"/>
        <dbReference type="ChEBI" id="CHEBI:456215"/>
        <dbReference type="ChEBI" id="CHEBI:456216"/>
        <dbReference type="EC" id="4.2.1.136"/>
    </reaction>
</comment>
<comment type="cofactor">
    <cofactor evidence="18 19">
        <name>K(+)</name>
        <dbReference type="ChEBI" id="CHEBI:29103"/>
    </cofactor>
    <text evidence="18 19">Binds 1 potassium ion per subunit.</text>
</comment>
<evidence type="ECO:0000256" key="8">
    <source>
        <dbReference type="ARBA" id="ARBA00022857"/>
    </source>
</evidence>
<keyword evidence="13" id="KW-0511">Multifunctional enzyme</keyword>
<comment type="cofactor">
    <cofactor evidence="17">
        <name>Mg(2+)</name>
        <dbReference type="ChEBI" id="CHEBI:18420"/>
    </cofactor>
</comment>
<evidence type="ECO:0000256" key="16">
    <source>
        <dbReference type="ARBA" id="ARBA00049209"/>
    </source>
</evidence>
<dbReference type="InterPro" id="IPR000631">
    <property type="entry name" value="CARKD"/>
</dbReference>
<evidence type="ECO:0000256" key="9">
    <source>
        <dbReference type="ARBA" id="ARBA00022958"/>
    </source>
</evidence>
<dbReference type="SUPFAM" id="SSF53613">
    <property type="entry name" value="Ribokinase-like"/>
    <property type="match status" value="1"/>
</dbReference>
<feature type="binding site" evidence="17">
    <location>
        <begin position="417"/>
        <end position="421"/>
    </location>
    <ligand>
        <name>AMP</name>
        <dbReference type="ChEBI" id="CHEBI:456215"/>
    </ligand>
</feature>
<comment type="similarity">
    <text evidence="4 19">In the C-terminal section; belongs to the NnrD/CARKD family.</text>
</comment>
<dbReference type="RefSeq" id="WP_209943698.1">
    <property type="nucleotide sequence ID" value="NZ_JAGGJU010000003.1"/>
</dbReference>
<keyword evidence="7 17" id="KW-0067">ATP-binding</keyword>
<dbReference type="Pfam" id="PF03853">
    <property type="entry name" value="YjeF_N"/>
    <property type="match status" value="1"/>
</dbReference>
<dbReference type="EC" id="4.2.1.136" evidence="19"/>
<comment type="similarity">
    <text evidence="17">Belongs to the NnrD/CARKD family.</text>
</comment>
<feature type="binding site" evidence="17">
    <location>
        <position position="261"/>
    </location>
    <ligand>
        <name>(6S)-NADPHX</name>
        <dbReference type="ChEBI" id="CHEBI:64076"/>
    </ligand>
</feature>
<dbReference type="PIRSF" id="PIRSF017184">
    <property type="entry name" value="Nnr"/>
    <property type="match status" value="1"/>
</dbReference>
<feature type="binding site" evidence="17">
    <location>
        <position position="446"/>
    </location>
    <ligand>
        <name>AMP</name>
        <dbReference type="ChEBI" id="CHEBI:456215"/>
    </ligand>
</feature>
<dbReference type="InterPro" id="IPR029056">
    <property type="entry name" value="Ribokinase-like"/>
</dbReference>
<dbReference type="Gene3D" id="3.40.1190.20">
    <property type="match status" value="1"/>
</dbReference>
<comment type="subunit">
    <text evidence="17">Homotetramer.</text>
</comment>
<evidence type="ECO:0000256" key="15">
    <source>
        <dbReference type="ARBA" id="ARBA00048238"/>
    </source>
</evidence>
<comment type="function">
    <text evidence="17">Catalyzes the dehydration of the S-form of NAD(P)HX at the expense of ADP, which is converted to AMP. Together with NAD(P)HX epimerase, which catalyzes the epimerization of the S- and R-forms, the enzyme allows the repair of both epimers of NAD(P)HX, a damaged form of NAD(P)H that is a result of enzymatic or heat-dependent hydration.</text>
</comment>
<keyword evidence="6 17" id="KW-0547">Nucleotide-binding</keyword>
<evidence type="ECO:0000256" key="10">
    <source>
        <dbReference type="ARBA" id="ARBA00023027"/>
    </source>
</evidence>
<dbReference type="HAMAP" id="MF_01965">
    <property type="entry name" value="NADHX_dehydratase"/>
    <property type="match status" value="1"/>
</dbReference>
<dbReference type="Proteomes" id="UP000759443">
    <property type="component" value="Unassembled WGS sequence"/>
</dbReference>
<evidence type="ECO:0000256" key="6">
    <source>
        <dbReference type="ARBA" id="ARBA00022741"/>
    </source>
</evidence>
<evidence type="ECO:0000256" key="5">
    <source>
        <dbReference type="ARBA" id="ARBA00022723"/>
    </source>
</evidence>
<dbReference type="PROSITE" id="PS51385">
    <property type="entry name" value="YJEF_N"/>
    <property type="match status" value="1"/>
</dbReference>
<dbReference type="Gene3D" id="3.40.50.10260">
    <property type="entry name" value="YjeF N-terminal domain"/>
    <property type="match status" value="1"/>
</dbReference>
<dbReference type="PROSITE" id="PS51383">
    <property type="entry name" value="YJEF_C_3"/>
    <property type="match status" value="1"/>
</dbReference>
<dbReference type="CDD" id="cd01171">
    <property type="entry name" value="YXKO-related"/>
    <property type="match status" value="1"/>
</dbReference>
<dbReference type="Pfam" id="PF01256">
    <property type="entry name" value="Carb_kinase"/>
    <property type="match status" value="1"/>
</dbReference>
<comment type="catalytic activity">
    <reaction evidence="2 18 19">
        <text>(6R)-NADPHX = (6S)-NADPHX</text>
        <dbReference type="Rhea" id="RHEA:32227"/>
        <dbReference type="ChEBI" id="CHEBI:64076"/>
        <dbReference type="ChEBI" id="CHEBI:64077"/>
        <dbReference type="EC" id="5.1.99.6"/>
    </reaction>
</comment>
<comment type="catalytic activity">
    <reaction evidence="1 18 19">
        <text>(6R)-NADHX = (6S)-NADHX</text>
        <dbReference type="Rhea" id="RHEA:32215"/>
        <dbReference type="ChEBI" id="CHEBI:64074"/>
        <dbReference type="ChEBI" id="CHEBI:64075"/>
        <dbReference type="EC" id="5.1.99.6"/>
    </reaction>
</comment>
<comment type="similarity">
    <text evidence="18">Belongs to the NnrE/AIBP family.</text>
</comment>
<evidence type="ECO:0000256" key="18">
    <source>
        <dbReference type="HAMAP-Rule" id="MF_01966"/>
    </source>
</evidence>
<feature type="domain" description="YjeF N-terminal" evidence="21">
    <location>
        <begin position="14"/>
        <end position="216"/>
    </location>
</feature>
<keyword evidence="9 18" id="KW-0630">Potassium</keyword>
<keyword evidence="23" id="KW-1185">Reference proteome</keyword>
<evidence type="ECO:0000256" key="14">
    <source>
        <dbReference type="ARBA" id="ARBA00025153"/>
    </source>
</evidence>
<feature type="binding site" evidence="18">
    <location>
        <begin position="130"/>
        <end position="136"/>
    </location>
    <ligand>
        <name>(6S)-NADPHX</name>
        <dbReference type="ChEBI" id="CHEBI:64076"/>
    </ligand>
</feature>
<dbReference type="GO" id="GO:0052856">
    <property type="term" value="F:NAD(P)HX epimerase activity"/>
    <property type="evidence" value="ECO:0007669"/>
    <property type="project" value="UniProtKB-EC"/>
</dbReference>
<dbReference type="NCBIfam" id="TIGR00197">
    <property type="entry name" value="yjeF_nterm"/>
    <property type="match status" value="1"/>
</dbReference>
<reference evidence="22 23" key="1">
    <citation type="submission" date="2021-03" db="EMBL/GenBank/DDBJ databases">
        <title>Genomic Encyclopedia of Type Strains, Phase IV (KMG-IV): sequencing the most valuable type-strain genomes for metagenomic binning, comparative biology and taxonomic classification.</title>
        <authorList>
            <person name="Goeker M."/>
        </authorList>
    </citation>
    <scope>NUCLEOTIDE SEQUENCE [LARGE SCALE GENOMIC DNA]</scope>
    <source>
        <strain evidence="22 23">DSM 21600</strain>
    </source>
</reference>
<feature type="binding site" evidence="17">
    <location>
        <position position="447"/>
    </location>
    <ligand>
        <name>(6S)-NADPHX</name>
        <dbReference type="ChEBI" id="CHEBI:64076"/>
    </ligand>
</feature>
<evidence type="ECO:0000259" key="21">
    <source>
        <dbReference type="PROSITE" id="PS51385"/>
    </source>
</evidence>
<dbReference type="InterPro" id="IPR017953">
    <property type="entry name" value="Carbohydrate_kinase_pred_CS"/>
</dbReference>
<dbReference type="InterPro" id="IPR030677">
    <property type="entry name" value="Nnr"/>
</dbReference>
<evidence type="ECO:0000256" key="17">
    <source>
        <dbReference type="HAMAP-Rule" id="MF_01965"/>
    </source>
</evidence>
<accession>A0ABS4DWQ8</accession>
<feature type="binding site" evidence="17">
    <location>
        <position position="324"/>
    </location>
    <ligand>
        <name>(6S)-NADPHX</name>
        <dbReference type="ChEBI" id="CHEBI:64076"/>
    </ligand>
</feature>
<gene>
    <name evidence="17" type="primary">nnrD</name>
    <name evidence="18" type="synonym">nnrE</name>
    <name evidence="22" type="ORF">J2Z17_001521</name>
</gene>
<feature type="binding site" evidence="18">
    <location>
        <position position="159"/>
    </location>
    <ligand>
        <name>(6S)-NADPHX</name>
        <dbReference type="ChEBI" id="CHEBI:64076"/>
    </ligand>
</feature>
<dbReference type="PANTHER" id="PTHR12592">
    <property type="entry name" value="ATP-DEPENDENT (S)-NAD(P)H-HYDRATE DEHYDRATASE FAMILY MEMBER"/>
    <property type="match status" value="1"/>
</dbReference>
<keyword evidence="11 18" id="KW-0413">Isomerase</keyword>
<feature type="binding site" evidence="18">
    <location>
        <position position="62"/>
    </location>
    <ligand>
        <name>K(+)</name>
        <dbReference type="ChEBI" id="CHEBI:29103"/>
    </ligand>
</feature>
<proteinExistence type="inferred from homology"/>
<evidence type="ECO:0000256" key="12">
    <source>
        <dbReference type="ARBA" id="ARBA00023239"/>
    </source>
</evidence>
<evidence type="ECO:0000256" key="11">
    <source>
        <dbReference type="ARBA" id="ARBA00023235"/>
    </source>
</evidence>
<evidence type="ECO:0000256" key="2">
    <source>
        <dbReference type="ARBA" id="ARBA00000909"/>
    </source>
</evidence>
<comment type="similarity">
    <text evidence="3 19">In the N-terminal section; belongs to the NnrE/AIBP family.</text>
</comment>
<keyword evidence="12 17" id="KW-0456">Lyase</keyword>
<comment type="catalytic activity">
    <reaction evidence="16 17 19">
        <text>(6S)-NADPHX + ADP = AMP + phosphate + NADPH + H(+)</text>
        <dbReference type="Rhea" id="RHEA:32235"/>
        <dbReference type="ChEBI" id="CHEBI:15378"/>
        <dbReference type="ChEBI" id="CHEBI:43474"/>
        <dbReference type="ChEBI" id="CHEBI:57783"/>
        <dbReference type="ChEBI" id="CHEBI:64076"/>
        <dbReference type="ChEBI" id="CHEBI:456215"/>
        <dbReference type="ChEBI" id="CHEBI:456216"/>
        <dbReference type="EC" id="4.2.1.136"/>
    </reaction>
</comment>
<dbReference type="EMBL" id="JAGGJU010000003">
    <property type="protein sequence ID" value="MBP1850100.1"/>
    <property type="molecule type" value="Genomic_DNA"/>
</dbReference>
<dbReference type="InterPro" id="IPR004443">
    <property type="entry name" value="YjeF_N_dom"/>
</dbReference>
<evidence type="ECO:0000313" key="22">
    <source>
        <dbReference type="EMBL" id="MBP1850100.1"/>
    </source>
</evidence>
<dbReference type="HAMAP" id="MF_01966">
    <property type="entry name" value="NADHX_epimerase"/>
    <property type="match status" value="1"/>
</dbReference>
<evidence type="ECO:0000256" key="4">
    <source>
        <dbReference type="ARBA" id="ARBA00009524"/>
    </source>
</evidence>
<feature type="domain" description="YjeF C-terminal" evidence="20">
    <location>
        <begin position="226"/>
        <end position="501"/>
    </location>
</feature>
<feature type="binding site" evidence="18">
    <location>
        <position position="162"/>
    </location>
    <ligand>
        <name>K(+)</name>
        <dbReference type="ChEBI" id="CHEBI:29103"/>
    </ligand>
</feature>
<evidence type="ECO:0000259" key="20">
    <source>
        <dbReference type="PROSITE" id="PS51383"/>
    </source>
</evidence>
<name>A0ABS4DWQ8_9HYPH</name>
<keyword evidence="10 17" id="KW-0520">NAD</keyword>
<comment type="caution">
    <text evidence="18">Lacks conserved residue(s) required for the propagation of feature annotation.</text>
</comment>
<feature type="binding site" evidence="18">
    <location>
        <begin position="61"/>
        <end position="65"/>
    </location>
    <ligand>
        <name>(6S)-NADPHX</name>
        <dbReference type="ChEBI" id="CHEBI:64076"/>
    </ligand>
</feature>
<dbReference type="EC" id="5.1.99.6" evidence="19"/>
<comment type="caution">
    <text evidence="22">The sequence shown here is derived from an EMBL/GenBank/DDBJ whole genome shotgun (WGS) entry which is preliminary data.</text>
</comment>
<sequence>MLIPSHTLLAPDEMAEADRRAALSGLSSYGLMEQAGRAVAAEVLRHFPVLERAVVLCGPGNNGGDGYVAARVLAESGVPVALFYLGDPDRLKGDAERAHRNCKINGAPLSAYRPDGGKADGDVVIDALFGAGLARPLEGEVKALVEAVNEAECPVVAVDLPSGIDGRTGRVMGAALRAQHTITFMARKPGHLLLPGRDLCGHVTVTDIGIPARIVAACAGRLAENGPAVWQASLPRPETAQHKFVRGHLMVFSGGPSATGAGRLSAAAGLRTGAGLVTIAAPGNALSVLATQLTAVMLKRIDDLDGLEGVLEDKRLTAFVLGPGFGIGERARAFALALSGRALVLDADGISSFSEDPQSLFDAFRQERGEEQGQRVLTPHEGEFARLFADIAGDRSLGKVEKARAAASRANAVIVYKGADTVIAAPDGRALINANAPPWLATAGSGDVLAGIIGALLAQKMPAFEAAAAGVWLHGDAGGRLGAGLTAEDLVGAIGPALAGLLAG</sequence>
<evidence type="ECO:0000256" key="19">
    <source>
        <dbReference type="PIRNR" id="PIRNR017184"/>
    </source>
</evidence>
<dbReference type="InterPro" id="IPR036652">
    <property type="entry name" value="YjeF_N_dom_sf"/>
</dbReference>
<feature type="binding site" evidence="17">
    <location>
        <position position="380"/>
    </location>
    <ligand>
        <name>(6S)-NADPHX</name>
        <dbReference type="ChEBI" id="CHEBI:64076"/>
    </ligand>
</feature>
<keyword evidence="8 17" id="KW-0521">NADP</keyword>
<dbReference type="PANTHER" id="PTHR12592:SF0">
    <property type="entry name" value="ATP-DEPENDENT (S)-NAD(P)H-HYDRATE DEHYDRATASE"/>
    <property type="match status" value="1"/>
</dbReference>
<evidence type="ECO:0000313" key="23">
    <source>
        <dbReference type="Proteomes" id="UP000759443"/>
    </source>
</evidence>
<keyword evidence="5 18" id="KW-0479">Metal-binding</keyword>
<evidence type="ECO:0000256" key="1">
    <source>
        <dbReference type="ARBA" id="ARBA00000013"/>
    </source>
</evidence>
<feature type="binding site" evidence="18">
    <location>
        <position position="126"/>
    </location>
    <ligand>
        <name>K(+)</name>
        <dbReference type="ChEBI" id="CHEBI:29103"/>
    </ligand>
</feature>
<evidence type="ECO:0000256" key="13">
    <source>
        <dbReference type="ARBA" id="ARBA00023268"/>
    </source>
</evidence>
<comment type="function">
    <text evidence="14 19">Bifunctional enzyme that catalyzes the epimerization of the S- and R-forms of NAD(P)HX and the dehydration of the S-form of NAD(P)HX at the expense of ADP, which is converted to AMP. This allows the repair of both epimers of NAD(P)HX, a damaged form of NAD(P)H that is a result of enzymatic or heat-dependent hydration.</text>
</comment>
<dbReference type="PROSITE" id="PS01050">
    <property type="entry name" value="YJEF_C_2"/>
    <property type="match status" value="1"/>
</dbReference>
<protein>
    <recommendedName>
        <fullName evidence="19">Bifunctional NAD(P)H-hydrate repair enzyme</fullName>
    </recommendedName>
    <alternativeName>
        <fullName evidence="19">Nicotinamide nucleotide repair protein</fullName>
    </alternativeName>
    <domain>
        <recommendedName>
            <fullName evidence="19">ADP-dependent (S)-NAD(P)H-hydrate dehydratase</fullName>
            <ecNumber evidence="19">4.2.1.136</ecNumber>
        </recommendedName>
        <alternativeName>
            <fullName evidence="19">ADP-dependent NAD(P)HX dehydratase</fullName>
        </alternativeName>
    </domain>
    <domain>
        <recommendedName>
            <fullName evidence="19">NAD(P)H-hydrate epimerase</fullName>
            <ecNumber evidence="19">5.1.99.6</ecNumber>
        </recommendedName>
    </domain>
</protein>
<dbReference type="SUPFAM" id="SSF64153">
    <property type="entry name" value="YjeF N-terminal domain-like"/>
    <property type="match status" value="1"/>
</dbReference>
<dbReference type="NCBIfam" id="TIGR00196">
    <property type="entry name" value="yjeF_cterm"/>
    <property type="match status" value="1"/>
</dbReference>
<evidence type="ECO:0000256" key="3">
    <source>
        <dbReference type="ARBA" id="ARBA00006001"/>
    </source>
</evidence>
<evidence type="ECO:0000256" key="7">
    <source>
        <dbReference type="ARBA" id="ARBA00022840"/>
    </source>
</evidence>